<proteinExistence type="predicted"/>
<reference evidence="1 2" key="1">
    <citation type="submission" date="2017-02" db="EMBL/GenBank/DDBJ databases">
        <authorList>
            <person name="Peterson S.W."/>
        </authorList>
    </citation>
    <scope>NUCLEOTIDE SEQUENCE [LARGE SCALE GENOMIC DNA]</scope>
    <source>
        <strain evidence="1 2">DSM 25262</strain>
    </source>
</reference>
<dbReference type="STRING" id="688867.SAMN05660236_1033"/>
<sequence>MKSYSIFALQLDKNKMKPGINIFYSNSSNQHSIRFMPKKNFWISPGGFDYI</sequence>
<keyword evidence="2" id="KW-1185">Reference proteome</keyword>
<dbReference type="EMBL" id="FUZU01000001">
    <property type="protein sequence ID" value="SKC49922.1"/>
    <property type="molecule type" value="Genomic_DNA"/>
</dbReference>
<name>A0A1T5JFA6_9BACT</name>
<accession>A0A1T5JFA6</accession>
<evidence type="ECO:0000313" key="1">
    <source>
        <dbReference type="EMBL" id="SKC49922.1"/>
    </source>
</evidence>
<evidence type="ECO:0000313" key="2">
    <source>
        <dbReference type="Proteomes" id="UP000190961"/>
    </source>
</evidence>
<organism evidence="1 2">
    <name type="scientific">Ohtaekwangia koreensis</name>
    <dbReference type="NCBI Taxonomy" id="688867"/>
    <lineage>
        <taxon>Bacteria</taxon>
        <taxon>Pseudomonadati</taxon>
        <taxon>Bacteroidota</taxon>
        <taxon>Cytophagia</taxon>
        <taxon>Cytophagales</taxon>
        <taxon>Fulvivirgaceae</taxon>
        <taxon>Ohtaekwangia</taxon>
    </lineage>
</organism>
<gene>
    <name evidence="1" type="ORF">SAMN05660236_1033</name>
</gene>
<protein>
    <submittedName>
        <fullName evidence="1">Uncharacterized protein</fullName>
    </submittedName>
</protein>
<dbReference type="Proteomes" id="UP000190961">
    <property type="component" value="Unassembled WGS sequence"/>
</dbReference>
<dbReference type="AlphaFoldDB" id="A0A1T5JFA6"/>